<evidence type="ECO:0000256" key="2">
    <source>
        <dbReference type="ARBA" id="ARBA00022723"/>
    </source>
</evidence>
<dbReference type="Gene3D" id="3.90.950.10">
    <property type="match status" value="1"/>
</dbReference>
<evidence type="ECO:0000256" key="4">
    <source>
        <dbReference type="ARBA" id="ARBA00022801"/>
    </source>
</evidence>
<feature type="binding site" evidence="7">
    <location>
        <begin position="182"/>
        <end position="183"/>
    </location>
    <ligand>
        <name>substrate</name>
    </ligand>
</feature>
<feature type="binding site" evidence="7">
    <location>
        <position position="72"/>
    </location>
    <ligand>
        <name>substrate</name>
    </ligand>
</feature>
<evidence type="ECO:0000256" key="8">
    <source>
        <dbReference type="RuleBase" id="RU003781"/>
    </source>
</evidence>
<dbReference type="HAMAP" id="MF_01405">
    <property type="entry name" value="Non_canon_purine_NTPase"/>
    <property type="match status" value="1"/>
</dbReference>
<organism evidence="9 10">
    <name type="scientific">Clostridium rhizosphaerae</name>
    <dbReference type="NCBI Taxonomy" id="2803861"/>
    <lineage>
        <taxon>Bacteria</taxon>
        <taxon>Bacillati</taxon>
        <taxon>Bacillota</taxon>
        <taxon>Clostridia</taxon>
        <taxon>Eubacteriales</taxon>
        <taxon>Clostridiaceae</taxon>
        <taxon>Clostridium</taxon>
    </lineage>
</organism>
<keyword evidence="10" id="KW-1185">Reference proteome</keyword>
<comment type="catalytic activity">
    <reaction evidence="7">
        <text>dITP + H2O = dIMP + diphosphate + H(+)</text>
        <dbReference type="Rhea" id="RHEA:28342"/>
        <dbReference type="ChEBI" id="CHEBI:15377"/>
        <dbReference type="ChEBI" id="CHEBI:15378"/>
        <dbReference type="ChEBI" id="CHEBI:33019"/>
        <dbReference type="ChEBI" id="CHEBI:61194"/>
        <dbReference type="ChEBI" id="CHEBI:61382"/>
        <dbReference type="EC" id="3.6.1.66"/>
    </reaction>
</comment>
<protein>
    <recommendedName>
        <fullName evidence="7">dITP/XTP pyrophosphatase</fullName>
        <ecNumber evidence="7">3.6.1.66</ecNumber>
    </recommendedName>
    <alternativeName>
        <fullName evidence="7">Non-canonical purine NTP pyrophosphatase</fullName>
    </alternativeName>
    <alternativeName>
        <fullName evidence="7">Non-standard purine NTP pyrophosphatase</fullName>
    </alternativeName>
    <alternativeName>
        <fullName evidence="7">Nucleoside-triphosphate diphosphatase</fullName>
    </alternativeName>
    <alternativeName>
        <fullName evidence="7">Nucleoside-triphosphate pyrophosphatase</fullName>
        <shortName evidence="7">NTPase</shortName>
    </alternativeName>
</protein>
<feature type="active site" description="Proton acceptor" evidence="7">
    <location>
        <position position="71"/>
    </location>
</feature>
<name>A0ABS1TD47_9CLOT</name>
<keyword evidence="2 7" id="KW-0479">Metal-binding</keyword>
<comment type="subunit">
    <text evidence="7">Homodimer.</text>
</comment>
<feature type="binding site" evidence="7">
    <location>
        <begin position="8"/>
        <end position="13"/>
    </location>
    <ligand>
        <name>substrate</name>
    </ligand>
</feature>
<dbReference type="NCBIfam" id="TIGR00042">
    <property type="entry name" value="RdgB/HAM1 family non-canonical purine NTP pyrophosphatase"/>
    <property type="match status" value="1"/>
</dbReference>
<keyword evidence="3 7" id="KW-0547">Nucleotide-binding</keyword>
<gene>
    <name evidence="9" type="ORF">JK636_15670</name>
</gene>
<reference evidence="9 10" key="1">
    <citation type="submission" date="2021-01" db="EMBL/GenBank/DDBJ databases">
        <title>Genome public.</title>
        <authorList>
            <person name="Liu C."/>
            <person name="Sun Q."/>
        </authorList>
    </citation>
    <scope>NUCLEOTIDE SEQUENCE [LARGE SCALE GENOMIC DNA]</scope>
    <source>
        <strain evidence="9 10">YIM B02515</strain>
    </source>
</reference>
<evidence type="ECO:0000313" key="9">
    <source>
        <dbReference type="EMBL" id="MBL4937166.1"/>
    </source>
</evidence>
<keyword evidence="5 7" id="KW-0460">Magnesium</keyword>
<comment type="catalytic activity">
    <reaction evidence="7">
        <text>ITP + H2O = IMP + diphosphate + H(+)</text>
        <dbReference type="Rhea" id="RHEA:29399"/>
        <dbReference type="ChEBI" id="CHEBI:15377"/>
        <dbReference type="ChEBI" id="CHEBI:15378"/>
        <dbReference type="ChEBI" id="CHEBI:33019"/>
        <dbReference type="ChEBI" id="CHEBI:58053"/>
        <dbReference type="ChEBI" id="CHEBI:61402"/>
        <dbReference type="EC" id="3.6.1.66"/>
    </reaction>
</comment>
<dbReference type="CDD" id="cd00515">
    <property type="entry name" value="HAM1"/>
    <property type="match status" value="1"/>
</dbReference>
<evidence type="ECO:0000313" key="10">
    <source>
        <dbReference type="Proteomes" id="UP000632377"/>
    </source>
</evidence>
<dbReference type="RefSeq" id="WP_202749919.1">
    <property type="nucleotide sequence ID" value="NZ_JAESWC010000012.1"/>
</dbReference>
<dbReference type="EC" id="3.6.1.66" evidence="7"/>
<comment type="catalytic activity">
    <reaction evidence="7">
        <text>XTP + H2O = XMP + diphosphate + H(+)</text>
        <dbReference type="Rhea" id="RHEA:28610"/>
        <dbReference type="ChEBI" id="CHEBI:15377"/>
        <dbReference type="ChEBI" id="CHEBI:15378"/>
        <dbReference type="ChEBI" id="CHEBI:33019"/>
        <dbReference type="ChEBI" id="CHEBI:57464"/>
        <dbReference type="ChEBI" id="CHEBI:61314"/>
        <dbReference type="EC" id="3.6.1.66"/>
    </reaction>
</comment>
<comment type="function">
    <text evidence="7">Pyrophosphatase that catalyzes the hydrolysis of nucleoside triphosphates to their monophosphate derivatives, with a high preference for the non-canonical purine nucleotides XTP (xanthosine triphosphate), dITP (deoxyinosine triphosphate) and ITP. Seems to function as a house-cleaning enzyme that removes non-canonical purine nucleotides from the nucleotide pool, thus preventing their incorporation into DNA/RNA and avoiding chromosomal lesions.</text>
</comment>
<keyword evidence="6 7" id="KW-0546">Nucleotide metabolism</keyword>
<dbReference type="PANTHER" id="PTHR11067">
    <property type="entry name" value="INOSINE TRIPHOSPHATE PYROPHOSPHATASE/HAM1 PROTEIN"/>
    <property type="match status" value="1"/>
</dbReference>
<dbReference type="PANTHER" id="PTHR11067:SF9">
    <property type="entry name" value="INOSINE TRIPHOSPHATE PYROPHOSPHATASE"/>
    <property type="match status" value="1"/>
</dbReference>
<dbReference type="Proteomes" id="UP000632377">
    <property type="component" value="Unassembled WGS sequence"/>
</dbReference>
<feature type="binding site" evidence="7">
    <location>
        <position position="177"/>
    </location>
    <ligand>
        <name>substrate</name>
    </ligand>
</feature>
<dbReference type="SUPFAM" id="SSF52972">
    <property type="entry name" value="ITPase-like"/>
    <property type="match status" value="1"/>
</dbReference>
<dbReference type="InterPro" id="IPR002637">
    <property type="entry name" value="RdgB/HAM1"/>
</dbReference>
<feature type="binding site" evidence="7">
    <location>
        <position position="71"/>
    </location>
    <ligand>
        <name>Mg(2+)</name>
        <dbReference type="ChEBI" id="CHEBI:18420"/>
    </ligand>
</feature>
<dbReference type="InterPro" id="IPR020922">
    <property type="entry name" value="dITP/XTP_pyrophosphatase"/>
</dbReference>
<dbReference type="InterPro" id="IPR029001">
    <property type="entry name" value="ITPase-like_fam"/>
</dbReference>
<sequence length="203" mass="22850">MKKLIIASNNLHKIDEIKAILSEFPFEVVSLKEAGIDIDVEEDGITFMENAHKKAYEIFKIAKDAMVLSDDSGLMVEALGGAPGVYSARFAGEHGNDKKNNEKLLHMLEGKKLEDRKAKFVSAIVLIMDKDSTIKVQGEIEGYIRENETGNGGFGYDPLFLVPEYNKTFGELSSEEKNKISHRARALEKLKYELRKLVQQKEK</sequence>
<evidence type="ECO:0000256" key="7">
    <source>
        <dbReference type="HAMAP-Rule" id="MF_01405"/>
    </source>
</evidence>
<feature type="binding site" evidence="7">
    <location>
        <begin position="154"/>
        <end position="157"/>
    </location>
    <ligand>
        <name>substrate</name>
    </ligand>
</feature>
<dbReference type="EMBL" id="JAESWC010000012">
    <property type="protein sequence ID" value="MBL4937166.1"/>
    <property type="molecule type" value="Genomic_DNA"/>
</dbReference>
<dbReference type="GO" id="GO:0036220">
    <property type="term" value="F:ITP diphosphatase activity"/>
    <property type="evidence" value="ECO:0007669"/>
    <property type="project" value="UniProtKB-EC"/>
</dbReference>
<dbReference type="Pfam" id="PF01725">
    <property type="entry name" value="Ham1p_like"/>
    <property type="match status" value="1"/>
</dbReference>
<keyword evidence="4 7" id="KW-0378">Hydrolase</keyword>
<accession>A0ABS1TD47</accession>
<evidence type="ECO:0000256" key="1">
    <source>
        <dbReference type="ARBA" id="ARBA00008023"/>
    </source>
</evidence>
<evidence type="ECO:0000256" key="6">
    <source>
        <dbReference type="ARBA" id="ARBA00023080"/>
    </source>
</evidence>
<feature type="binding site" evidence="7">
    <location>
        <position position="41"/>
    </location>
    <ligand>
        <name>Mg(2+)</name>
        <dbReference type="ChEBI" id="CHEBI:18420"/>
    </ligand>
</feature>
<dbReference type="NCBIfam" id="NF011397">
    <property type="entry name" value="PRK14822.1"/>
    <property type="match status" value="1"/>
</dbReference>
<proteinExistence type="inferred from homology"/>
<comment type="cofactor">
    <cofactor evidence="7">
        <name>Mg(2+)</name>
        <dbReference type="ChEBI" id="CHEBI:18420"/>
    </cofactor>
    <text evidence="7">Binds 1 Mg(2+) ion per subunit.</text>
</comment>
<comment type="similarity">
    <text evidence="1 7 8">Belongs to the HAM1 NTPase family.</text>
</comment>
<evidence type="ECO:0000256" key="3">
    <source>
        <dbReference type="ARBA" id="ARBA00022741"/>
    </source>
</evidence>
<evidence type="ECO:0000256" key="5">
    <source>
        <dbReference type="ARBA" id="ARBA00022842"/>
    </source>
</evidence>
<comment type="caution">
    <text evidence="9">The sequence shown here is derived from an EMBL/GenBank/DDBJ whole genome shotgun (WGS) entry which is preliminary data.</text>
</comment>